<dbReference type="AlphaFoldDB" id="A0A1I6XZ52"/>
<protein>
    <submittedName>
        <fullName evidence="1">Uncharacterized protein</fullName>
    </submittedName>
</protein>
<dbReference type="STRING" id="477690.SAMN05216474_0544"/>
<evidence type="ECO:0000313" key="2">
    <source>
        <dbReference type="Proteomes" id="UP000236454"/>
    </source>
</evidence>
<name>A0A1I6XZ52_9FLAO</name>
<keyword evidence="2" id="KW-1185">Reference proteome</keyword>
<proteinExistence type="predicted"/>
<organism evidence="1 2">
    <name type="scientific">Lishizhenia tianjinensis</name>
    <dbReference type="NCBI Taxonomy" id="477690"/>
    <lineage>
        <taxon>Bacteria</taxon>
        <taxon>Pseudomonadati</taxon>
        <taxon>Bacteroidota</taxon>
        <taxon>Flavobacteriia</taxon>
        <taxon>Flavobacteriales</taxon>
        <taxon>Crocinitomicaceae</taxon>
        <taxon>Lishizhenia</taxon>
    </lineage>
</organism>
<dbReference type="Proteomes" id="UP000236454">
    <property type="component" value="Unassembled WGS sequence"/>
</dbReference>
<evidence type="ECO:0000313" key="1">
    <source>
        <dbReference type="EMBL" id="SFT43417.1"/>
    </source>
</evidence>
<sequence length="264" mass="30847">MKNRILILILLISNLSFGQQYDGLHIEKRKVDKNNRIYTLGKEFVFNIKITEDDSTLFLKENDSDNFKLTNNIDSLKISEIHLTMIKPRLFQRTNTKQTEVCYSYEPNPKIIAFTGIVENKENIWIHPPRSGFFKSLETCPFPYIKLNKPKGYKWTDSMSIGNHWSNEKWGKWDGRLLLNYRYEITGKEKLNCKLGEIDCFVINAVATSNSGKSKLKAYYSNKYGFIKLEYTLFTGIKVELELEKVVNGTILRDGKDFFESKYN</sequence>
<gene>
    <name evidence="1" type="ORF">SAMN05216474_0544</name>
</gene>
<dbReference type="OrthoDB" id="980385at2"/>
<accession>A0A1I6XZ52</accession>
<dbReference type="EMBL" id="FPAS01000001">
    <property type="protein sequence ID" value="SFT43417.1"/>
    <property type="molecule type" value="Genomic_DNA"/>
</dbReference>
<dbReference type="RefSeq" id="WP_090246052.1">
    <property type="nucleotide sequence ID" value="NZ_FPAS01000001.1"/>
</dbReference>
<reference evidence="1 2" key="1">
    <citation type="submission" date="2016-10" db="EMBL/GenBank/DDBJ databases">
        <authorList>
            <person name="de Groot N.N."/>
        </authorList>
    </citation>
    <scope>NUCLEOTIDE SEQUENCE [LARGE SCALE GENOMIC DNA]</scope>
    <source>
        <strain evidence="1 2">CGMCC 1.7005</strain>
    </source>
</reference>